<gene>
    <name evidence="2" type="ORF">TRV_05434</name>
</gene>
<comment type="caution">
    <text evidence="2">The sequence shown here is derived from an EMBL/GenBank/DDBJ whole genome shotgun (WGS) entry which is preliminary data.</text>
</comment>
<evidence type="ECO:0000256" key="1">
    <source>
        <dbReference type="SAM" id="MobiDB-lite"/>
    </source>
</evidence>
<organism evidence="2 3">
    <name type="scientific">Trichophyton verrucosum (strain HKI 0517)</name>
    <dbReference type="NCBI Taxonomy" id="663202"/>
    <lineage>
        <taxon>Eukaryota</taxon>
        <taxon>Fungi</taxon>
        <taxon>Dikarya</taxon>
        <taxon>Ascomycota</taxon>
        <taxon>Pezizomycotina</taxon>
        <taxon>Eurotiomycetes</taxon>
        <taxon>Eurotiomycetidae</taxon>
        <taxon>Onygenales</taxon>
        <taxon>Arthrodermataceae</taxon>
        <taxon>Trichophyton</taxon>
    </lineage>
</organism>
<reference evidence="3" key="1">
    <citation type="journal article" date="2011" name="Genome Biol.">
        <title>Comparative and functional genomics provide insights into the pathogenicity of dermatophytic fungi.</title>
        <authorList>
            <person name="Burmester A."/>
            <person name="Shelest E."/>
            <person name="Gloeckner G."/>
            <person name="Heddergott C."/>
            <person name="Schindler S."/>
            <person name="Staib P."/>
            <person name="Heidel A."/>
            <person name="Felder M."/>
            <person name="Petzold A."/>
            <person name="Szafranski K."/>
            <person name="Feuermann M."/>
            <person name="Pedruzzi I."/>
            <person name="Priebe S."/>
            <person name="Groth M."/>
            <person name="Winkler R."/>
            <person name="Li W."/>
            <person name="Kniemeyer O."/>
            <person name="Schroeckh V."/>
            <person name="Hertweck C."/>
            <person name="Hube B."/>
            <person name="White T.C."/>
            <person name="Platzer M."/>
            <person name="Guthke R."/>
            <person name="Heitman J."/>
            <person name="Woestemeyer J."/>
            <person name="Zipfel P.F."/>
            <person name="Monod M."/>
            <person name="Brakhage A.A."/>
        </authorList>
    </citation>
    <scope>NUCLEOTIDE SEQUENCE [LARGE SCALE GENOMIC DNA]</scope>
    <source>
        <strain evidence="3">HKI 0517</strain>
    </source>
</reference>
<proteinExistence type="predicted"/>
<dbReference type="HOGENOM" id="CLU_2672892_0_0_1"/>
<evidence type="ECO:0000313" key="3">
    <source>
        <dbReference type="Proteomes" id="UP000008383"/>
    </source>
</evidence>
<feature type="region of interest" description="Disordered" evidence="1">
    <location>
        <begin position="36"/>
        <end position="75"/>
    </location>
</feature>
<dbReference type="EMBL" id="ACYE01000286">
    <property type="protein sequence ID" value="EFE39850.1"/>
    <property type="molecule type" value="Genomic_DNA"/>
</dbReference>
<dbReference type="Proteomes" id="UP000008383">
    <property type="component" value="Unassembled WGS sequence"/>
</dbReference>
<keyword evidence="3" id="KW-1185">Reference proteome</keyword>
<name>D4DE68_TRIVH</name>
<feature type="compositionally biased region" description="Basic and acidic residues" evidence="1">
    <location>
        <begin position="36"/>
        <end position="57"/>
    </location>
</feature>
<dbReference type="AlphaFoldDB" id="D4DE68"/>
<dbReference type="RefSeq" id="XP_003020468.1">
    <property type="nucleotide sequence ID" value="XM_003020422.1"/>
</dbReference>
<dbReference type="KEGG" id="tve:TRV_05434"/>
<protein>
    <submittedName>
        <fullName evidence="2">Uncharacterized protein</fullName>
    </submittedName>
</protein>
<dbReference type="GeneID" id="9584207"/>
<sequence length="75" mass="7790">MVKTEVLGRDLKMALMKVTEVGEAGVAGVVVVGAKKEKDGKRERKKDGKKTIGHVESRAAGATSNGRGKGCLPIG</sequence>
<evidence type="ECO:0000313" key="2">
    <source>
        <dbReference type="EMBL" id="EFE39850.1"/>
    </source>
</evidence>
<accession>D4DE68</accession>